<dbReference type="Proteomes" id="UP000411403">
    <property type="component" value="Unassembled WGS sequence"/>
</dbReference>
<feature type="chain" id="PRO_5042684536" evidence="2">
    <location>
        <begin position="20"/>
        <end position="321"/>
    </location>
</feature>
<proteinExistence type="inferred from homology"/>
<organism evidence="3 8">
    <name type="scientific">Campylobacter coli</name>
    <dbReference type="NCBI Taxonomy" id="195"/>
    <lineage>
        <taxon>Bacteria</taxon>
        <taxon>Pseudomonadati</taxon>
        <taxon>Campylobacterota</taxon>
        <taxon>Epsilonproteobacteria</taxon>
        <taxon>Campylobacterales</taxon>
        <taxon>Campylobacteraceae</taxon>
        <taxon>Campylobacter</taxon>
    </lineage>
</organism>
<dbReference type="Gene3D" id="3.40.190.10">
    <property type="entry name" value="Periplasmic binding protein-like II"/>
    <property type="match status" value="1"/>
</dbReference>
<dbReference type="EMBL" id="AACGUZ010000002">
    <property type="protein sequence ID" value="EAK5102987.1"/>
    <property type="molecule type" value="Genomic_DNA"/>
</dbReference>
<evidence type="ECO:0000313" key="6">
    <source>
        <dbReference type="EMBL" id="EAL9204561.1"/>
    </source>
</evidence>
<dbReference type="CDD" id="cd07012">
    <property type="entry name" value="PBP2_Bug_TTT"/>
    <property type="match status" value="1"/>
</dbReference>
<comment type="caution">
    <text evidence="3">The sequence shown here is derived from an EMBL/GenBank/DDBJ whole genome shotgun (WGS) entry which is preliminary data.</text>
</comment>
<evidence type="ECO:0000313" key="9">
    <source>
        <dbReference type="Proteomes" id="UP000409545"/>
    </source>
</evidence>
<gene>
    <name evidence="4" type="ORF">B9Q54_01670</name>
    <name evidence="3" type="ORF">C6T04_02825</name>
    <name evidence="5" type="ORF">DYF97_00630</name>
    <name evidence="6" type="ORF">DYU70_05230</name>
</gene>
<dbReference type="Proteomes" id="UP000333665">
    <property type="component" value="Unassembled WGS sequence"/>
</dbReference>
<evidence type="ECO:0000313" key="3">
    <source>
        <dbReference type="EMBL" id="EAK4357864.1"/>
    </source>
</evidence>
<evidence type="ECO:0000313" key="5">
    <source>
        <dbReference type="EMBL" id="EAL8415930.1"/>
    </source>
</evidence>
<reference evidence="3 8" key="1">
    <citation type="submission" date="2018-06" db="EMBL/GenBank/DDBJ databases">
        <authorList>
            <consortium name="NARMS: The National Antimicrobial Resistance Monitoring System"/>
        </authorList>
    </citation>
    <scope>NUCLEOTIDE SEQUENCE [LARGE SCALE GENOMIC DNA]</scope>
    <source>
        <strain evidence="6 10">CVM N17C171</strain>
        <strain evidence="3 8">FSIS11807978</strain>
        <strain evidence="5 7">FSIS11812579</strain>
        <strain evidence="4 9">FSIS1711007</strain>
    </source>
</reference>
<dbReference type="KEGG" id="ccof:VC76_01725"/>
<dbReference type="Gene3D" id="3.40.190.150">
    <property type="entry name" value="Bordetella uptake gene, domain 1"/>
    <property type="match status" value="1"/>
</dbReference>
<dbReference type="PANTHER" id="PTHR42928">
    <property type="entry name" value="TRICARBOXYLATE-BINDING PROTEIN"/>
    <property type="match status" value="1"/>
</dbReference>
<evidence type="ECO:0000256" key="1">
    <source>
        <dbReference type="ARBA" id="ARBA00006987"/>
    </source>
</evidence>
<dbReference type="EMBL" id="AACGFG010000003">
    <property type="protein sequence ID" value="EAK4357864.1"/>
    <property type="molecule type" value="Genomic_DNA"/>
</dbReference>
<name>A0A1B3XBP4_CAMCO</name>
<evidence type="ECO:0000313" key="10">
    <source>
        <dbReference type="Proteomes" id="UP000411403"/>
    </source>
</evidence>
<dbReference type="Pfam" id="PF03401">
    <property type="entry name" value="TctC"/>
    <property type="match status" value="1"/>
</dbReference>
<feature type="signal peptide" evidence="2">
    <location>
        <begin position="1"/>
        <end position="19"/>
    </location>
</feature>
<dbReference type="RefSeq" id="WP_002787974.1">
    <property type="nucleotide sequence ID" value="NZ_AANHVQ020000005.1"/>
</dbReference>
<evidence type="ECO:0000313" key="4">
    <source>
        <dbReference type="EMBL" id="EAK5102987.1"/>
    </source>
</evidence>
<dbReference type="EMBL" id="AACSIE010000004">
    <property type="protein sequence ID" value="EAL9204561.1"/>
    <property type="molecule type" value="Genomic_DNA"/>
</dbReference>
<sequence>MKLKIFCSVLIFGFSLTFAKEPNRPECIAPAQPGGGFDLTCKLIQVGMLKANIISTPMRVTYMPGGVGVVAYNTMVNNRSKDGNVVVAFSSGTLLNIATGKHGKYNENNVKWLASAGVDYGMIAVKSDSPYKNLEDLINALHKDPNSISIGAGGSIGGQDWMQTALLAKTINIDVKKIRYVAFEGGGDALTSLLGNHIDVISAGIAELVPQIETGTIRVLAIFSPKRLPGTLANIPTAKELGYEVEWPVIRAYYMGAKVSDEAYNWWLDAFDKFQQTQEYKDQLKQRSLFEFDKKGKELEDFVKKQTDQYRILAKEFDLIK</sequence>
<keyword evidence="2" id="KW-0732">Signal</keyword>
<protein>
    <submittedName>
        <fullName evidence="3">Tripartite tricarboxylate transporter substrate binding protein</fullName>
    </submittedName>
</protein>
<dbReference type="InterPro" id="IPR042100">
    <property type="entry name" value="Bug_dom1"/>
</dbReference>
<evidence type="ECO:0000256" key="2">
    <source>
        <dbReference type="SAM" id="SignalP"/>
    </source>
</evidence>
<dbReference type="OrthoDB" id="8677378at2"/>
<evidence type="ECO:0000313" key="8">
    <source>
        <dbReference type="Proteomes" id="UP000365807"/>
    </source>
</evidence>
<dbReference type="SUPFAM" id="SSF53850">
    <property type="entry name" value="Periplasmic binding protein-like II"/>
    <property type="match status" value="1"/>
</dbReference>
<dbReference type="EMBL" id="AACRQU010000001">
    <property type="protein sequence ID" value="EAL8415930.1"/>
    <property type="molecule type" value="Genomic_DNA"/>
</dbReference>
<comment type="similarity">
    <text evidence="1">Belongs to the UPF0065 (bug) family.</text>
</comment>
<dbReference type="PIRSF" id="PIRSF017082">
    <property type="entry name" value="YflP"/>
    <property type="match status" value="1"/>
</dbReference>
<dbReference type="AlphaFoldDB" id="A0A1B3XBP4"/>
<dbReference type="STRING" id="195.ATE51_03562"/>
<evidence type="ECO:0000313" key="7">
    <source>
        <dbReference type="Proteomes" id="UP000333665"/>
    </source>
</evidence>
<dbReference type="InterPro" id="IPR005064">
    <property type="entry name" value="BUG"/>
</dbReference>
<dbReference type="Proteomes" id="UP000409545">
    <property type="component" value="Unassembled WGS sequence"/>
</dbReference>
<accession>A0A1B3XBP4</accession>
<dbReference type="Proteomes" id="UP000365807">
    <property type="component" value="Unassembled WGS sequence"/>
</dbReference>
<dbReference type="PANTHER" id="PTHR42928:SF3">
    <property type="entry name" value="UPF0065 PROTEIN YFLP"/>
    <property type="match status" value="1"/>
</dbReference>